<dbReference type="AlphaFoldDB" id="A8HZV0"/>
<reference evidence="1 2" key="1">
    <citation type="journal article" date="2007" name="Appl. Environ. Microbiol.">
        <title>Rhizobial factors required for stem nodule maturation and maintenance in Sesbania rostrata-Azorhizobium caulinodans ORS571 symbiosis.</title>
        <authorList>
            <person name="Suzuki S."/>
            <person name="Aono T."/>
            <person name="Lee KB."/>
            <person name="Suzuki T."/>
            <person name="Liu CT."/>
            <person name="Miwa H."/>
            <person name="Wakao S."/>
            <person name="Iki T."/>
            <person name="Oyaizu H."/>
        </authorList>
    </citation>
    <scope>NUCLEOTIDE SEQUENCE [LARGE SCALE GENOMIC DNA]</scope>
    <source>
        <strain evidence="2">ATCC 43989 / DSM 5975 / JCM 20966 / LMG 6465 / NBRC 14845 / NCIMB 13405 / ORS 571</strain>
    </source>
</reference>
<reference evidence="1 2" key="5">
    <citation type="journal article" date="2010" name="Appl. Environ. Microbiol.">
        <title>phrR-like gene praR of Azorhizobium caulinodans ORS571 is essential for symbiosis with Sesbania rostrata and is involved in expression of reb genes.</title>
        <authorList>
            <person name="Akiba N."/>
            <person name="Aono T."/>
            <person name="Toyazaki H."/>
            <person name="Sato S."/>
            <person name="Oyaizu H."/>
        </authorList>
    </citation>
    <scope>NUCLEOTIDE SEQUENCE [LARGE SCALE GENOMIC DNA]</scope>
    <source>
        <strain evidence="2">ATCC 43989 / DSM 5975 / JCM 20966 / LMG 6465 / NBRC 14845 / NCIMB 13405 / ORS 571</strain>
    </source>
</reference>
<dbReference type="PANTHER" id="PTHR32309:SF13">
    <property type="entry name" value="FERRIC ENTEROBACTIN TRANSPORT PROTEIN FEPE"/>
    <property type="match status" value="1"/>
</dbReference>
<accession>A8HZV0</accession>
<dbReference type="GO" id="GO:0004713">
    <property type="term" value="F:protein tyrosine kinase activity"/>
    <property type="evidence" value="ECO:0007669"/>
    <property type="project" value="TreeGrafter"/>
</dbReference>
<dbReference type="EMBL" id="AP009384">
    <property type="protein sequence ID" value="BAF90628.1"/>
    <property type="molecule type" value="Genomic_DNA"/>
</dbReference>
<dbReference type="SUPFAM" id="SSF52540">
    <property type="entry name" value="P-loop containing nucleoside triphosphate hydrolases"/>
    <property type="match status" value="1"/>
</dbReference>
<evidence type="ECO:0000313" key="2">
    <source>
        <dbReference type="Proteomes" id="UP000000270"/>
    </source>
</evidence>
<reference evidence="1 2" key="4">
    <citation type="journal article" date="2009" name="Appl. Environ. Microbiol.">
        <title>Comparative genome-wide transcriptional profiling of Azorhizobium caulinodans ORS571 grown under free-living and symbiotic conditions.</title>
        <authorList>
            <person name="Tsukada S."/>
            <person name="Aono T."/>
            <person name="Akiba N."/>
            <person name="Lee KB."/>
            <person name="Liu CT."/>
            <person name="Toyazaki H."/>
            <person name="Oyaizu H."/>
        </authorList>
    </citation>
    <scope>NUCLEOTIDE SEQUENCE [LARGE SCALE GENOMIC DNA]</scope>
    <source>
        <strain evidence="2">ATCC 43989 / DSM 5975 / JCM 20966 / LMG 6465 / NBRC 14845 / NCIMB 13405 / ORS 571</strain>
    </source>
</reference>
<dbReference type="PANTHER" id="PTHR32309">
    <property type="entry name" value="TYROSINE-PROTEIN KINASE"/>
    <property type="match status" value="1"/>
</dbReference>
<reference evidence="1 2" key="3">
    <citation type="journal article" date="2008" name="BMC Genomics">
        <title>The genome of the versatile nitrogen fixer Azorhizobium caulinodans ORS571.</title>
        <authorList>
            <person name="Lee KB."/>
            <person name="Backer P.D."/>
            <person name="Aono T."/>
            <person name="Liu CT."/>
            <person name="Suzuki S."/>
            <person name="Suzuki T."/>
            <person name="Kaneko T."/>
            <person name="Yamada M."/>
            <person name="Tabata S."/>
            <person name="Kupfer D.M."/>
            <person name="Najar F.Z."/>
            <person name="Wiley G.B."/>
            <person name="Roe B."/>
            <person name="Binnewies T.T."/>
            <person name="Ussery D.W."/>
            <person name="D'Haeze W."/>
            <person name="Herder J.D."/>
            <person name="Gevers D."/>
            <person name="Vereecke D."/>
            <person name="Holsters M."/>
            <person name="Oyaizu H."/>
        </authorList>
    </citation>
    <scope>NUCLEOTIDE SEQUENCE [LARGE SCALE GENOMIC DNA]</scope>
    <source>
        <strain evidence="2">ATCC 43989 / DSM 5975 / JCM 20966 / LMG 6465 / NBRC 14845 / NCIMB 13405 / ORS 571</strain>
    </source>
</reference>
<dbReference type="Gene3D" id="3.40.50.300">
    <property type="entry name" value="P-loop containing nucleotide triphosphate hydrolases"/>
    <property type="match status" value="1"/>
</dbReference>
<dbReference type="STRING" id="438753.AZC_4630"/>
<gene>
    <name evidence="1" type="ordered locus">AZC_4630</name>
</gene>
<dbReference type="GO" id="GO:0005886">
    <property type="term" value="C:plasma membrane"/>
    <property type="evidence" value="ECO:0007669"/>
    <property type="project" value="TreeGrafter"/>
</dbReference>
<dbReference type="InterPro" id="IPR050445">
    <property type="entry name" value="Bact_polysacc_biosynth/exp"/>
</dbReference>
<dbReference type="KEGG" id="azc:AZC_4630"/>
<sequence length="273" mass="29061">MRSGGSGVTHSCGRVTIRRAGGYRMGTGRQDARAAAPAVRDGRGFMWGRGLREVESVYLATFGQGVRVVGVTGVVSGSGVSTLAAALAERAKRRNRTLLIGLSDPTAAVPAQATRWSPEDADLTPYIEEDPRGFDRLQASPLPEASFAFRNALAIRNMLDGLMRSYDAIVLDLAAVEPSERVAVPVTAIASACESIVVVCLAGRVTRAMLNRAASALRQANAPIQGIVVNDRFNPTPGEELAAEAERLMPFAPDLVQRFISAVRGSRMLNTKL</sequence>
<dbReference type="InterPro" id="IPR027417">
    <property type="entry name" value="P-loop_NTPase"/>
</dbReference>
<dbReference type="HOGENOM" id="CLU_098627_0_0_5"/>
<organism evidence="1 2">
    <name type="scientific">Azorhizobium caulinodans (strain ATCC 43989 / DSM 5975 / JCM 20966 / LMG 6465 / NBRC 14845 / NCIMB 13405 / ORS 571)</name>
    <dbReference type="NCBI Taxonomy" id="438753"/>
    <lineage>
        <taxon>Bacteria</taxon>
        <taxon>Pseudomonadati</taxon>
        <taxon>Pseudomonadota</taxon>
        <taxon>Alphaproteobacteria</taxon>
        <taxon>Hyphomicrobiales</taxon>
        <taxon>Xanthobacteraceae</taxon>
        <taxon>Azorhizobium</taxon>
    </lineage>
</organism>
<dbReference type="Proteomes" id="UP000000270">
    <property type="component" value="Chromosome"/>
</dbReference>
<reference evidence="2" key="2">
    <citation type="submission" date="2007-04" db="EMBL/GenBank/DDBJ databases">
        <title>Complete genome sequence of the nitrogen-fixing bacterium Azorhizobium caulinodans ORS571.</title>
        <authorList>
            <person name="Lee K.B."/>
            <person name="Backer P.D."/>
            <person name="Aono T."/>
            <person name="Liu C.T."/>
            <person name="Suzuki S."/>
            <person name="Suzuki T."/>
            <person name="Kaneko T."/>
            <person name="Yamada M."/>
            <person name="Tabata S."/>
            <person name="Kupfer D.M."/>
            <person name="Najar F.Z."/>
            <person name="Wiley G.B."/>
            <person name="Roe B."/>
            <person name="Binnewies T."/>
            <person name="Ussery D."/>
            <person name="Vereecke D."/>
            <person name="Gevers D."/>
            <person name="Holsters M."/>
            <person name="Oyaizu H."/>
        </authorList>
    </citation>
    <scope>NUCLEOTIDE SEQUENCE [LARGE SCALE GENOMIC DNA]</scope>
    <source>
        <strain evidence="2">ATCC 43989 / DSM 5975 / JCM 20966 / LMG 6465 / NBRC 14845 / NCIMB 13405 / ORS 571</strain>
    </source>
</reference>
<evidence type="ECO:0000313" key="1">
    <source>
        <dbReference type="EMBL" id="BAF90628.1"/>
    </source>
</evidence>
<dbReference type="eggNOG" id="COG0489">
    <property type="taxonomic scope" value="Bacteria"/>
</dbReference>
<keyword evidence="2" id="KW-1185">Reference proteome</keyword>
<protein>
    <submittedName>
        <fullName evidence="1">Putative ATPase</fullName>
    </submittedName>
</protein>
<name>A8HZV0_AZOC5</name>
<proteinExistence type="predicted"/>
<reference evidence="1 2" key="6">
    <citation type="journal article" date="2011" name="Appl. Environ. Microbiol.">
        <title>Involvement of the azorhizobial chromosome partition gene (parA) in the onset of bacteroid differentiation during Sesbania rostrata stem nodule development.</title>
        <authorList>
            <person name="Liu CT."/>
            <person name="Lee KB."/>
            <person name="Wang YS."/>
            <person name="Peng MH."/>
            <person name="Lee KT."/>
            <person name="Suzuki S."/>
            <person name="Suzuki T."/>
            <person name="Oyaizu H."/>
        </authorList>
    </citation>
    <scope>NUCLEOTIDE SEQUENCE [LARGE SCALE GENOMIC DNA]</scope>
    <source>
        <strain evidence="2">ATCC 43989 / DSM 5975 / JCM 20966 / LMG 6465 / NBRC 14845 / NCIMB 13405 / ORS 571</strain>
    </source>
</reference>